<protein>
    <submittedName>
        <fullName evidence="2">Aminoglycoside phosphotransferase family protein</fullName>
        <ecNumber evidence="2">2.7.1.-</ecNumber>
    </submittedName>
</protein>
<dbReference type="Gene3D" id="3.90.1200.10">
    <property type="match status" value="1"/>
</dbReference>
<dbReference type="EC" id="2.7.1.-" evidence="2"/>
<dbReference type="GO" id="GO:0016740">
    <property type="term" value="F:transferase activity"/>
    <property type="evidence" value="ECO:0007669"/>
    <property type="project" value="UniProtKB-KW"/>
</dbReference>
<reference evidence="2 3" key="1">
    <citation type="submission" date="2023-04" db="EMBL/GenBank/DDBJ databases">
        <title>Spirochaete genome identified in red abalone sample constitutes a novel genus.</title>
        <authorList>
            <person name="Sharma S.P."/>
            <person name="Purcell C.M."/>
            <person name="Hyde J.R."/>
            <person name="Severin A.J."/>
        </authorList>
    </citation>
    <scope>NUCLEOTIDE SEQUENCE [LARGE SCALE GENOMIC DNA]</scope>
    <source>
        <strain evidence="2 3">SP-2023</strain>
    </source>
</reference>
<dbReference type="PANTHER" id="PTHR21064">
    <property type="entry name" value="AMINOGLYCOSIDE PHOSPHOTRANSFERASE DOMAIN-CONTAINING PROTEIN-RELATED"/>
    <property type="match status" value="1"/>
</dbReference>
<keyword evidence="2" id="KW-0808">Transferase</keyword>
<keyword evidence="3" id="KW-1185">Reference proteome</keyword>
<gene>
    <name evidence="2" type="ORF">P0082_01935</name>
</gene>
<dbReference type="SUPFAM" id="SSF56112">
    <property type="entry name" value="Protein kinase-like (PK-like)"/>
    <property type="match status" value="1"/>
</dbReference>
<accession>A0ABY8MJU9</accession>
<dbReference type="PANTHER" id="PTHR21064:SF5">
    <property type="entry name" value="SLR1880 PROTEIN"/>
    <property type="match status" value="1"/>
</dbReference>
<evidence type="ECO:0000259" key="1">
    <source>
        <dbReference type="Pfam" id="PF01636"/>
    </source>
</evidence>
<proteinExistence type="predicted"/>
<dbReference type="EMBL" id="CP123443">
    <property type="protein sequence ID" value="WGK69645.1"/>
    <property type="molecule type" value="Genomic_DNA"/>
</dbReference>
<dbReference type="RefSeq" id="WP_326927831.1">
    <property type="nucleotide sequence ID" value="NZ_CP123443.1"/>
</dbReference>
<evidence type="ECO:0000313" key="2">
    <source>
        <dbReference type="EMBL" id="WGK69645.1"/>
    </source>
</evidence>
<dbReference type="InterPro" id="IPR050249">
    <property type="entry name" value="Pseudomonas-type_ThrB"/>
</dbReference>
<dbReference type="InterPro" id="IPR011009">
    <property type="entry name" value="Kinase-like_dom_sf"/>
</dbReference>
<dbReference type="InterPro" id="IPR002575">
    <property type="entry name" value="Aminoglycoside_PTrfase"/>
</dbReference>
<feature type="domain" description="Aminoglycoside phosphotransferase" evidence="1">
    <location>
        <begin position="30"/>
        <end position="288"/>
    </location>
</feature>
<evidence type="ECO:0000313" key="3">
    <source>
        <dbReference type="Proteomes" id="UP001228690"/>
    </source>
</evidence>
<name>A0ABY8MJU9_9SPIO</name>
<dbReference type="Pfam" id="PF01636">
    <property type="entry name" value="APH"/>
    <property type="match status" value="1"/>
</dbReference>
<sequence>MQKTRYEQDTLQKLIENFHIYGEFVQAVPMGPGNINQTFLLTMDQAGSHVRYVLQRINNTVFHEPDKLMDNYVRVTKHLCQKYKSRDTLDISRRYIQLIHTGDGRGKAMCPYFIDEDGHYWRCYFHIERVFSLEKVTRIQHTHAAAAAFARFQKDLSDLENGPNLYPTIPQFHDIRLRYKQLEEAISEDVAGRVAEVQAEILFYRQRRDAYCILEELREKGVLPVRVCHNDTKISNILIDEHSGEGIAVIDLDTVMPGIVLYDFGDLARTSLSNSMEDEVDIQRIHARMEHFRAMAEGFLREWGDSLEDAEVDLLAFAPRVMTLIIGLRFLTDYLCGDVYFKTHSAEQNLDRTRTHMALVTSMEEQEEQMKKIVTDVVAELNLGYFRRRAP</sequence>
<organism evidence="2 3">
    <name type="scientific">Candidatus Haliotispira prima</name>
    <dbReference type="NCBI Taxonomy" id="3034016"/>
    <lineage>
        <taxon>Bacteria</taxon>
        <taxon>Pseudomonadati</taxon>
        <taxon>Spirochaetota</taxon>
        <taxon>Spirochaetia</taxon>
        <taxon>Spirochaetales</taxon>
        <taxon>Spirochaetaceae</taxon>
        <taxon>Candidatus Haliotispira</taxon>
    </lineage>
</organism>
<dbReference type="Proteomes" id="UP001228690">
    <property type="component" value="Chromosome"/>
</dbReference>